<evidence type="ECO:0000313" key="2">
    <source>
        <dbReference type="EMBL" id="HIZ02598.1"/>
    </source>
</evidence>
<dbReference type="PANTHER" id="PTHR43283:SF7">
    <property type="entry name" value="BETA-LACTAMASE-RELATED DOMAIN-CONTAINING PROTEIN"/>
    <property type="match status" value="1"/>
</dbReference>
<reference evidence="2" key="1">
    <citation type="journal article" date="2021" name="PeerJ">
        <title>Extensive microbial diversity within the chicken gut microbiome revealed by metagenomics and culture.</title>
        <authorList>
            <person name="Gilroy R."/>
            <person name="Ravi A."/>
            <person name="Getino M."/>
            <person name="Pursley I."/>
            <person name="Horton D.L."/>
            <person name="Alikhan N.F."/>
            <person name="Baker D."/>
            <person name="Gharbi K."/>
            <person name="Hall N."/>
            <person name="Watson M."/>
            <person name="Adriaenssens E.M."/>
            <person name="Foster-Nyarko E."/>
            <person name="Jarju S."/>
            <person name="Secka A."/>
            <person name="Antonio M."/>
            <person name="Oren A."/>
            <person name="Chaudhuri R.R."/>
            <person name="La Ragione R."/>
            <person name="Hildebrand F."/>
            <person name="Pallen M.J."/>
        </authorList>
    </citation>
    <scope>NUCLEOTIDE SEQUENCE</scope>
    <source>
        <strain evidence="2">ChiHjej12B11-24981</strain>
    </source>
</reference>
<feature type="domain" description="Beta-lactamase-related" evidence="1">
    <location>
        <begin position="59"/>
        <end position="306"/>
    </location>
</feature>
<name>A0A9D2A622_9BACE</name>
<dbReference type="Gene3D" id="3.40.710.10">
    <property type="entry name" value="DD-peptidase/beta-lactamase superfamily"/>
    <property type="match status" value="1"/>
</dbReference>
<dbReference type="EMBL" id="DXCK01000132">
    <property type="protein sequence ID" value="HIZ02598.1"/>
    <property type="molecule type" value="Genomic_DNA"/>
</dbReference>
<dbReference type="InterPro" id="IPR012338">
    <property type="entry name" value="Beta-lactam/transpept-like"/>
</dbReference>
<dbReference type="PANTHER" id="PTHR43283">
    <property type="entry name" value="BETA-LACTAMASE-RELATED"/>
    <property type="match status" value="1"/>
</dbReference>
<dbReference type="InterPro" id="IPR050789">
    <property type="entry name" value="Diverse_Enzym_Activities"/>
</dbReference>
<evidence type="ECO:0000313" key="3">
    <source>
        <dbReference type="Proteomes" id="UP000824023"/>
    </source>
</evidence>
<proteinExistence type="predicted"/>
<dbReference type="SUPFAM" id="SSF56601">
    <property type="entry name" value="beta-lactamase/transpeptidase-like"/>
    <property type="match status" value="1"/>
</dbReference>
<comment type="caution">
    <text evidence="2">The sequence shown here is derived from an EMBL/GenBank/DDBJ whole genome shotgun (WGS) entry which is preliminary data.</text>
</comment>
<gene>
    <name evidence="2" type="ORF">H9819_10195</name>
</gene>
<protein>
    <submittedName>
        <fullName evidence="2">Beta-lactamase family protein</fullName>
    </submittedName>
</protein>
<reference evidence="2" key="2">
    <citation type="submission" date="2021-04" db="EMBL/GenBank/DDBJ databases">
        <authorList>
            <person name="Gilroy R."/>
        </authorList>
    </citation>
    <scope>NUCLEOTIDE SEQUENCE</scope>
    <source>
        <strain evidence="2">ChiHjej12B11-24981</strain>
    </source>
</reference>
<evidence type="ECO:0000259" key="1">
    <source>
        <dbReference type="Pfam" id="PF00144"/>
    </source>
</evidence>
<accession>A0A9D2A622</accession>
<dbReference type="Proteomes" id="UP000824023">
    <property type="component" value="Unassembled WGS sequence"/>
</dbReference>
<sequence length="501" mass="55758">MKDKALTLLLAAAFLLPLVLRAQVGELPRVRPETQGVPSRAVAELFDSLMALPRTDIHSVLVMRHGAVVGEMYPAPFAPKFRHTMYSCSKTFVGAAVGLAIADNRLRLTDRVGAFFPELLPDTVSPDLARLTVRDLLTMTSGITPDWSMRSLTPDWIKTYLAKPVAGVGTKFQYDSIATYLLSALVQRATGMTLLDYLRAKLFTPLHITEVDWELSPEGYNTGGWGLHIQTESLAKFGQLLLDGGKWHGRQLLPADWVKSMMTEQQPGTGYGFQMWQCEYPGAWRADGALGQYILVIPDKDMVVVITECTLIDGARQRRLVWDKLLPALSDAPLPPADRDFARLQRKQSTYTLPLPEGKPSSPLARPFEGKRIRLEANKYGWQTLEWQPAAHRPALQLKVTADHGQCFTLDFGYRQWLTTPVDVCPPYSISPIGAFTGIPRPFHASGSYAWPEPDVLRLQVHYVDWVSALGLELRLDGTAATLTVRENYSSAPQILNGTFE</sequence>
<dbReference type="Pfam" id="PF00144">
    <property type="entry name" value="Beta-lactamase"/>
    <property type="match status" value="1"/>
</dbReference>
<organism evidence="2 3">
    <name type="scientific">Candidatus Bacteroides merdipullorum</name>
    <dbReference type="NCBI Taxonomy" id="2838474"/>
    <lineage>
        <taxon>Bacteria</taxon>
        <taxon>Pseudomonadati</taxon>
        <taxon>Bacteroidota</taxon>
        <taxon>Bacteroidia</taxon>
        <taxon>Bacteroidales</taxon>
        <taxon>Bacteroidaceae</taxon>
        <taxon>Bacteroides</taxon>
    </lineage>
</organism>
<dbReference type="InterPro" id="IPR001466">
    <property type="entry name" value="Beta-lactam-related"/>
</dbReference>
<dbReference type="AlphaFoldDB" id="A0A9D2A622"/>